<gene>
    <name evidence="2" type="ORF">AB6A40_006139</name>
</gene>
<name>A0ABD6EHH3_9BILA</name>
<evidence type="ECO:0000313" key="2">
    <source>
        <dbReference type="EMBL" id="MFH4979430.1"/>
    </source>
</evidence>
<dbReference type="AlphaFoldDB" id="A0ABD6EHH3"/>
<accession>A0ABD6EHH3</accession>
<organism evidence="2 3">
    <name type="scientific">Gnathostoma spinigerum</name>
    <dbReference type="NCBI Taxonomy" id="75299"/>
    <lineage>
        <taxon>Eukaryota</taxon>
        <taxon>Metazoa</taxon>
        <taxon>Ecdysozoa</taxon>
        <taxon>Nematoda</taxon>
        <taxon>Chromadorea</taxon>
        <taxon>Rhabditida</taxon>
        <taxon>Spirurina</taxon>
        <taxon>Gnathostomatomorpha</taxon>
        <taxon>Gnathostomatoidea</taxon>
        <taxon>Gnathostomatidae</taxon>
        <taxon>Gnathostoma</taxon>
    </lineage>
</organism>
<proteinExistence type="predicted"/>
<sequence length="284" mass="31868">MQSVDLLEPLDENPPELRQTDVVLRLAFSDTDLKVNSNDSFHIGKNLIRVRYKLDQGQVRSTSNKRSLLILPSELDSHAETSTEDPGHIGNQLKTAPKTNVSGLLSEEQPLASLLQLSSTFNGKNGDSSPDKSMTPMPAYIERRRQIEQSRKSNKTQTIPVSTVSTGSNRSQVTLPNPSANSMEKSPSNGQKTRRKERRHHRRNRNNKKHLSGNERAINLTELRAVLKKFLPTVELDDLSAIDEEFENIEAFAAFSPTEREKTIEKILQAVEAAHGKNPSERKQ</sequence>
<dbReference type="EMBL" id="JBGFUD010004181">
    <property type="protein sequence ID" value="MFH4979430.1"/>
    <property type="molecule type" value="Genomic_DNA"/>
</dbReference>
<reference evidence="2 3" key="1">
    <citation type="submission" date="2024-08" db="EMBL/GenBank/DDBJ databases">
        <title>Gnathostoma spinigerum genome.</title>
        <authorList>
            <person name="Gonzalez-Bertolin B."/>
            <person name="Monzon S."/>
            <person name="Zaballos A."/>
            <person name="Jimenez P."/>
            <person name="Dekumyoy P."/>
            <person name="Varona S."/>
            <person name="Cuesta I."/>
            <person name="Sumanam S."/>
            <person name="Adisakwattana P."/>
            <person name="Gasser R.B."/>
            <person name="Hernandez-Gonzalez A."/>
            <person name="Young N.D."/>
            <person name="Perteguer M.J."/>
        </authorList>
    </citation>
    <scope>NUCLEOTIDE SEQUENCE [LARGE SCALE GENOMIC DNA]</scope>
    <source>
        <strain evidence="2">AL3</strain>
        <tissue evidence="2">Liver</tissue>
    </source>
</reference>
<evidence type="ECO:0000256" key="1">
    <source>
        <dbReference type="SAM" id="MobiDB-lite"/>
    </source>
</evidence>
<feature type="compositionally biased region" description="Basic residues" evidence="1">
    <location>
        <begin position="192"/>
        <end position="211"/>
    </location>
</feature>
<protein>
    <submittedName>
        <fullName evidence="2">Uncharacterized protein</fullName>
    </submittedName>
</protein>
<comment type="caution">
    <text evidence="2">The sequence shown here is derived from an EMBL/GenBank/DDBJ whole genome shotgun (WGS) entry which is preliminary data.</text>
</comment>
<evidence type="ECO:0000313" key="3">
    <source>
        <dbReference type="Proteomes" id="UP001608902"/>
    </source>
</evidence>
<feature type="region of interest" description="Disordered" evidence="1">
    <location>
        <begin position="147"/>
        <end position="214"/>
    </location>
</feature>
<keyword evidence="3" id="KW-1185">Reference proteome</keyword>
<feature type="compositionally biased region" description="Polar residues" evidence="1">
    <location>
        <begin position="155"/>
        <end position="191"/>
    </location>
</feature>
<dbReference type="Proteomes" id="UP001608902">
    <property type="component" value="Unassembled WGS sequence"/>
</dbReference>